<comment type="caution">
    <text evidence="3">The sequence shown here is derived from an EMBL/GenBank/DDBJ whole genome shotgun (WGS) entry which is preliminary data.</text>
</comment>
<dbReference type="InterPro" id="IPR053301">
    <property type="entry name" value="F-box_motif"/>
</dbReference>
<dbReference type="Pfam" id="PF08238">
    <property type="entry name" value="Sel1"/>
    <property type="match status" value="4"/>
</dbReference>
<evidence type="ECO:0000313" key="3">
    <source>
        <dbReference type="EMBL" id="MCK6264328.1"/>
    </source>
</evidence>
<dbReference type="InterPro" id="IPR011990">
    <property type="entry name" value="TPR-like_helical_dom_sf"/>
</dbReference>
<accession>A0A9X1XMD4</accession>
<name>A0A9X1XMD4_9VIBR</name>
<feature type="region of interest" description="Disordered" evidence="1">
    <location>
        <begin position="351"/>
        <end position="394"/>
    </location>
</feature>
<evidence type="ECO:0000256" key="1">
    <source>
        <dbReference type="SAM" id="MobiDB-lite"/>
    </source>
</evidence>
<dbReference type="RefSeq" id="WP_248009407.1">
    <property type="nucleotide sequence ID" value="NZ_JAJHVV010000008.1"/>
</dbReference>
<proteinExistence type="predicted"/>
<dbReference type="SUPFAM" id="SSF81901">
    <property type="entry name" value="HCP-like"/>
    <property type="match status" value="1"/>
</dbReference>
<dbReference type="SMART" id="SM00671">
    <property type="entry name" value="SEL1"/>
    <property type="match status" value="4"/>
</dbReference>
<dbReference type="InterPro" id="IPR006597">
    <property type="entry name" value="Sel1-like"/>
</dbReference>
<gene>
    <name evidence="3" type="ORF">KP803_13690</name>
</gene>
<dbReference type="PANTHER" id="PTHR45088">
    <property type="entry name" value="OSJNBA0022H21.17 PROTEIN"/>
    <property type="match status" value="1"/>
</dbReference>
<dbReference type="AlphaFoldDB" id="A0A9X1XMD4"/>
<evidence type="ECO:0000313" key="4">
    <source>
        <dbReference type="Proteomes" id="UP001139559"/>
    </source>
</evidence>
<keyword evidence="4" id="KW-1185">Reference proteome</keyword>
<keyword evidence="2" id="KW-0812">Transmembrane</keyword>
<dbReference type="PANTHER" id="PTHR45088:SF1">
    <property type="entry name" value="OS04G0476000 PROTEIN"/>
    <property type="match status" value="1"/>
</dbReference>
<keyword evidence="2" id="KW-1133">Transmembrane helix</keyword>
<dbReference type="Proteomes" id="UP001139559">
    <property type="component" value="Unassembled WGS sequence"/>
</dbReference>
<feature type="transmembrane region" description="Helical" evidence="2">
    <location>
        <begin position="6"/>
        <end position="27"/>
    </location>
</feature>
<sequence length="394" mass="43933">MSIIGIAIGATGLSLILAFLWMLSLSMRRKRLDEERKQREIAYRKALEKSRHREKQERLSKAENGHVPTILFLAKEAERTNIKEALYWYNKAAELDNVNGMYGVVRISQKMREDVILREKSKYWQICISALEGSTKGKFDMGMALLKGQGTEINMDKALEMINASAEESYVPAMLFLGDWCTSSKNPMPAPADSNFWYTKASKKNSNEGRMKLGLNYLNGVGVEKNHSKGCYWLEVAAEKGHSQSMYHAGEAWIDKGRTGNAIAYIWLFLSAHFGYEPAKVLRDKVGGNIGVDSVVGLQSLAKPLIQKITANKVGKHSIIKALNKLYKRDVYLPAKAVVSNDTSLEELIPDQKVASSLNESDSVGGGEEKVEPQAQSTNSDFDYSPNGFNKPTH</sequence>
<dbReference type="Gene3D" id="1.25.40.10">
    <property type="entry name" value="Tetratricopeptide repeat domain"/>
    <property type="match status" value="2"/>
</dbReference>
<evidence type="ECO:0000256" key="2">
    <source>
        <dbReference type="SAM" id="Phobius"/>
    </source>
</evidence>
<dbReference type="EMBL" id="JAJHVV010000008">
    <property type="protein sequence ID" value="MCK6264328.1"/>
    <property type="molecule type" value="Genomic_DNA"/>
</dbReference>
<keyword evidence="2" id="KW-0472">Membrane</keyword>
<feature type="compositionally biased region" description="Polar residues" evidence="1">
    <location>
        <begin position="374"/>
        <end position="394"/>
    </location>
</feature>
<protein>
    <submittedName>
        <fullName evidence="3">Sel1 repeat family protein</fullName>
    </submittedName>
</protein>
<reference evidence="3" key="1">
    <citation type="submission" date="2021-11" db="EMBL/GenBank/DDBJ databases">
        <title>Vibrio ZSDE26 sp. nov. and Vibrio ZSDZ34 sp. nov., isolated from coastal seawater in Qingdao.</title>
        <authorList>
            <person name="Zhang P."/>
        </authorList>
    </citation>
    <scope>NUCLEOTIDE SEQUENCE</scope>
    <source>
        <strain evidence="3">ZSDE26</strain>
    </source>
</reference>
<organism evidence="3 4">
    <name type="scientific">Vibrio amylolyticus</name>
    <dbReference type="NCBI Taxonomy" id="2847292"/>
    <lineage>
        <taxon>Bacteria</taxon>
        <taxon>Pseudomonadati</taxon>
        <taxon>Pseudomonadota</taxon>
        <taxon>Gammaproteobacteria</taxon>
        <taxon>Vibrionales</taxon>
        <taxon>Vibrionaceae</taxon>
        <taxon>Vibrio</taxon>
    </lineage>
</organism>